<evidence type="ECO:0000256" key="1">
    <source>
        <dbReference type="ARBA" id="ARBA00004123"/>
    </source>
</evidence>
<dbReference type="InterPro" id="IPR023534">
    <property type="entry name" value="Rof/RNase_P-like"/>
</dbReference>
<comment type="subcellular location">
    <subcellularLocation>
        <location evidence="1">Nucleus</location>
    </subcellularLocation>
</comment>
<feature type="compositionally biased region" description="Basic residues" evidence="4">
    <location>
        <begin position="70"/>
        <end position="79"/>
    </location>
</feature>
<evidence type="ECO:0000256" key="4">
    <source>
        <dbReference type="SAM" id="MobiDB-lite"/>
    </source>
</evidence>
<evidence type="ECO:0000313" key="5">
    <source>
        <dbReference type="EMBL" id="CDP33822.1"/>
    </source>
</evidence>
<dbReference type="GO" id="GO:0006364">
    <property type="term" value="P:rRNA processing"/>
    <property type="evidence" value="ECO:0007669"/>
    <property type="project" value="TreeGrafter"/>
</dbReference>
<feature type="compositionally biased region" description="Basic and acidic residues" evidence="4">
    <location>
        <begin position="1"/>
        <end position="24"/>
    </location>
</feature>
<evidence type="ECO:0000256" key="2">
    <source>
        <dbReference type="ARBA" id="ARBA00006181"/>
    </source>
</evidence>
<sequence>MNKPIEQRILEKSHSPERAKELLDTRFSLSGDQKPILVLTPGGKTTSSTPAPESGPKPDIVKNNGPWKSSKSKKNKRQSARQGLQQFIRENRANVSYQSFVGLNDLWKGYINDLRSGASGVTMAAKLASADYIGAEIKVVSCRNPSVVGITGICIWDARSCYVLVTKADKMKVVQKQGTRFEVVAGDEVFELIGSRIMYRAADRSDRKFKPRSVDDL</sequence>
<accession>A0A060T4K4</accession>
<dbReference type="Pfam" id="PF01868">
    <property type="entry name" value="RNase_P-MRP_p29"/>
    <property type="match status" value="1"/>
</dbReference>
<dbReference type="SMART" id="SM00538">
    <property type="entry name" value="POP4"/>
    <property type="match status" value="1"/>
</dbReference>
<keyword evidence="3" id="KW-0819">tRNA processing</keyword>
<dbReference type="PANTHER" id="PTHR13348:SF0">
    <property type="entry name" value="RIBONUCLEASE P PROTEIN SUBUNIT P29"/>
    <property type="match status" value="1"/>
</dbReference>
<reference evidence="5" key="2">
    <citation type="submission" date="2014-06" db="EMBL/GenBank/DDBJ databases">
        <title>The complete genome of Blastobotrys (Arxula) adeninivorans LS3 - a yeast of biotechnological interest.</title>
        <authorList>
            <person name="Kunze G."/>
            <person name="Gaillardin C."/>
            <person name="Czernicka M."/>
            <person name="Durrens P."/>
            <person name="Martin T."/>
            <person name="Boer E."/>
            <person name="Gabaldon T."/>
            <person name="Cruz J."/>
            <person name="Talla E."/>
            <person name="Marck C."/>
            <person name="Goffeau A."/>
            <person name="Barbe V."/>
            <person name="Baret P."/>
            <person name="Baronian K."/>
            <person name="Beier S."/>
            <person name="Bleykasten C."/>
            <person name="Bode R."/>
            <person name="Casaregola S."/>
            <person name="Despons L."/>
            <person name="Fairhead C."/>
            <person name="Giersberg M."/>
            <person name="Gierski P."/>
            <person name="Hahnel U."/>
            <person name="Hartmann A."/>
            <person name="Jankowska D."/>
            <person name="Jubin C."/>
            <person name="Jung P."/>
            <person name="Lafontaine I."/>
            <person name="Leh-Louis V."/>
            <person name="Lemaire M."/>
            <person name="Marcet-Houben M."/>
            <person name="Mascher M."/>
            <person name="Morel G."/>
            <person name="Richard G.-F."/>
            <person name="Riechen J."/>
            <person name="Sacerdot C."/>
            <person name="Sarkar A."/>
            <person name="Savel G."/>
            <person name="Schacherer J."/>
            <person name="Sherman D."/>
            <person name="Straub M.-L."/>
            <person name="Stein N."/>
            <person name="Thierry A."/>
            <person name="Trautwein-Schult A."/>
            <person name="Westhof E."/>
            <person name="Worch S."/>
            <person name="Dujon B."/>
            <person name="Souciet J.-L."/>
            <person name="Wincker P."/>
            <person name="Scholz U."/>
            <person name="Neuveglise N."/>
        </authorList>
    </citation>
    <scope>NUCLEOTIDE SEQUENCE</scope>
    <source>
        <strain evidence="5">LS3</strain>
    </source>
</reference>
<dbReference type="InterPro" id="IPR016848">
    <property type="entry name" value="RNase_P/MRP_Rpp29-subunit"/>
</dbReference>
<dbReference type="GO" id="GO:0005634">
    <property type="term" value="C:nucleus"/>
    <property type="evidence" value="ECO:0007669"/>
    <property type="project" value="UniProtKB-SubCell"/>
</dbReference>
<dbReference type="PIRSF" id="PIRSF027081">
    <property type="entry name" value="RNase_P/MRP_p29_subunit"/>
    <property type="match status" value="1"/>
</dbReference>
<proteinExistence type="inferred from homology"/>
<dbReference type="PhylomeDB" id="A0A060T4K4"/>
<gene>
    <name evidence="5" type="ORF">GNLVRS02_ARAD1A18304g</name>
</gene>
<dbReference type="PANTHER" id="PTHR13348">
    <property type="entry name" value="RIBONUCLEASE P SUBUNIT P29"/>
    <property type="match status" value="1"/>
</dbReference>
<name>A0A060T4K4_BLAAD</name>
<dbReference type="EMBL" id="HG937691">
    <property type="protein sequence ID" value="CDP33822.1"/>
    <property type="molecule type" value="Genomic_DNA"/>
</dbReference>
<feature type="region of interest" description="Disordered" evidence="4">
    <location>
        <begin position="1"/>
        <end position="82"/>
    </location>
</feature>
<keyword evidence="3" id="KW-0539">Nucleus</keyword>
<dbReference type="AlphaFoldDB" id="A0A060T4K4"/>
<dbReference type="SUPFAM" id="SSF101744">
    <property type="entry name" value="Rof/RNase P subunit-like"/>
    <property type="match status" value="1"/>
</dbReference>
<dbReference type="GO" id="GO:0030677">
    <property type="term" value="C:ribonuclease P complex"/>
    <property type="evidence" value="ECO:0007669"/>
    <property type="project" value="InterPro"/>
</dbReference>
<dbReference type="GO" id="GO:0001682">
    <property type="term" value="P:tRNA 5'-leader removal"/>
    <property type="evidence" value="ECO:0007669"/>
    <property type="project" value="InterPro"/>
</dbReference>
<dbReference type="GO" id="GO:0000172">
    <property type="term" value="C:ribonuclease MRP complex"/>
    <property type="evidence" value="ECO:0007669"/>
    <property type="project" value="InterPro"/>
</dbReference>
<evidence type="ECO:0000256" key="3">
    <source>
        <dbReference type="PIRNR" id="PIRNR027081"/>
    </source>
</evidence>
<dbReference type="GO" id="GO:0033204">
    <property type="term" value="F:ribonuclease P RNA binding"/>
    <property type="evidence" value="ECO:0007669"/>
    <property type="project" value="InterPro"/>
</dbReference>
<dbReference type="InterPro" id="IPR002730">
    <property type="entry name" value="Rpp29/RNP1"/>
</dbReference>
<dbReference type="Gene3D" id="2.30.30.210">
    <property type="entry name" value="Ribonuclease P/MRP, subunit p29"/>
    <property type="match status" value="1"/>
</dbReference>
<comment type="similarity">
    <text evidence="2">Belongs to the eukaryotic/archaeal RNase P protein component 1 family.</text>
</comment>
<protein>
    <recommendedName>
        <fullName evidence="3">Ribonuclease P protein subunit</fullName>
    </recommendedName>
</protein>
<reference evidence="5" key="1">
    <citation type="submission" date="2014-02" db="EMBL/GenBank/DDBJ databases">
        <authorList>
            <person name="Genoscope - CEA"/>
        </authorList>
    </citation>
    <scope>NUCLEOTIDE SEQUENCE</scope>
    <source>
        <strain evidence="5">LS3</strain>
    </source>
</reference>
<dbReference type="InterPro" id="IPR036980">
    <property type="entry name" value="RNase_P/MRP_Rpp29_sf"/>
</dbReference>
<organism evidence="5">
    <name type="scientific">Blastobotrys adeninivorans</name>
    <name type="common">Yeast</name>
    <name type="synonym">Arxula adeninivorans</name>
    <dbReference type="NCBI Taxonomy" id="409370"/>
    <lineage>
        <taxon>Eukaryota</taxon>
        <taxon>Fungi</taxon>
        <taxon>Dikarya</taxon>
        <taxon>Ascomycota</taxon>
        <taxon>Saccharomycotina</taxon>
        <taxon>Dipodascomycetes</taxon>
        <taxon>Dipodascales</taxon>
        <taxon>Trichomonascaceae</taxon>
        <taxon>Blastobotrys</taxon>
    </lineage>
</organism>